<dbReference type="Proteomes" id="UP000252085">
    <property type="component" value="Unassembled WGS sequence"/>
</dbReference>
<evidence type="ECO:0000313" key="1">
    <source>
        <dbReference type="EMBL" id="RCJ34615.1"/>
    </source>
</evidence>
<sequence length="94" mass="10213">MPKPLGYYVDFSPGDESASDELRDMFGEYLEKLTSKEKFFLIAAIAAQQAHDLKGMISPAVHAASSGILCDKDKTDLTGLLAALIDYAKPVHHS</sequence>
<name>A0A367RDV7_NOSPU</name>
<protein>
    <submittedName>
        <fullName evidence="1">Uncharacterized protein</fullName>
    </submittedName>
</protein>
<dbReference type="AlphaFoldDB" id="A0A367RDV7"/>
<dbReference type="EMBL" id="LXQE01000155">
    <property type="protein sequence ID" value="RCJ34615.1"/>
    <property type="molecule type" value="Genomic_DNA"/>
</dbReference>
<gene>
    <name evidence="1" type="ORF">A6769_22055</name>
</gene>
<evidence type="ECO:0000313" key="2">
    <source>
        <dbReference type="Proteomes" id="UP000252085"/>
    </source>
</evidence>
<proteinExistence type="predicted"/>
<organism evidence="1 2">
    <name type="scientific">Nostoc punctiforme NIES-2108</name>
    <dbReference type="NCBI Taxonomy" id="1356359"/>
    <lineage>
        <taxon>Bacteria</taxon>
        <taxon>Bacillati</taxon>
        <taxon>Cyanobacteriota</taxon>
        <taxon>Cyanophyceae</taxon>
        <taxon>Nostocales</taxon>
        <taxon>Nostocaceae</taxon>
        <taxon>Nostoc</taxon>
    </lineage>
</organism>
<accession>A0A367RDV7</accession>
<comment type="caution">
    <text evidence="1">The sequence shown here is derived from an EMBL/GenBank/DDBJ whole genome shotgun (WGS) entry which is preliminary data.</text>
</comment>
<reference evidence="2" key="1">
    <citation type="submission" date="2016-04" db="EMBL/GenBank/DDBJ databases">
        <authorList>
            <person name="Tabuchi Yagui T.R."/>
        </authorList>
    </citation>
    <scope>NUCLEOTIDE SEQUENCE [LARGE SCALE GENOMIC DNA]</scope>
</reference>